<gene>
    <name evidence="1" type="ORF">ACFQ4G_06620</name>
</gene>
<dbReference type="Proteomes" id="UP001597176">
    <property type="component" value="Unassembled WGS sequence"/>
</dbReference>
<sequence>MEEIVWIRPADYDPSVTAGLVFQPEPHLPAFQVLARRRVVMMFNAGPTWEIRPFTQLTLRIVEDEDDTWG</sequence>
<keyword evidence="2" id="KW-1185">Reference proteome</keyword>
<dbReference type="RefSeq" id="WP_238208344.1">
    <property type="nucleotide sequence ID" value="NZ_JBHTND010000006.1"/>
</dbReference>
<protein>
    <submittedName>
        <fullName evidence="1">Uncharacterized protein</fullName>
    </submittedName>
</protein>
<proteinExistence type="predicted"/>
<evidence type="ECO:0000313" key="1">
    <source>
        <dbReference type="EMBL" id="MFD1301258.1"/>
    </source>
</evidence>
<name>A0ABW3WYD6_9HYPH</name>
<reference evidence="2" key="1">
    <citation type="journal article" date="2019" name="Int. J. Syst. Evol. Microbiol.">
        <title>The Global Catalogue of Microorganisms (GCM) 10K type strain sequencing project: providing services to taxonomists for standard genome sequencing and annotation.</title>
        <authorList>
            <consortium name="The Broad Institute Genomics Platform"/>
            <consortium name="The Broad Institute Genome Sequencing Center for Infectious Disease"/>
            <person name="Wu L."/>
            <person name="Ma J."/>
        </authorList>
    </citation>
    <scope>NUCLEOTIDE SEQUENCE [LARGE SCALE GENOMIC DNA]</scope>
    <source>
        <strain evidence="2">CCUG 56108</strain>
    </source>
</reference>
<comment type="caution">
    <text evidence="1">The sequence shown here is derived from an EMBL/GenBank/DDBJ whole genome shotgun (WGS) entry which is preliminary data.</text>
</comment>
<organism evidence="1 2">
    <name type="scientific">Methylobacterium marchantiae</name>
    <dbReference type="NCBI Taxonomy" id="600331"/>
    <lineage>
        <taxon>Bacteria</taxon>
        <taxon>Pseudomonadati</taxon>
        <taxon>Pseudomonadota</taxon>
        <taxon>Alphaproteobacteria</taxon>
        <taxon>Hyphomicrobiales</taxon>
        <taxon>Methylobacteriaceae</taxon>
        <taxon>Methylobacterium</taxon>
    </lineage>
</organism>
<dbReference type="EMBL" id="JBHTND010000006">
    <property type="protein sequence ID" value="MFD1301258.1"/>
    <property type="molecule type" value="Genomic_DNA"/>
</dbReference>
<accession>A0ABW3WYD6</accession>
<evidence type="ECO:0000313" key="2">
    <source>
        <dbReference type="Proteomes" id="UP001597176"/>
    </source>
</evidence>